<dbReference type="InterPro" id="IPR005467">
    <property type="entry name" value="His_kinase_dom"/>
</dbReference>
<evidence type="ECO:0000256" key="7">
    <source>
        <dbReference type="ARBA" id="ARBA00022777"/>
    </source>
</evidence>
<dbReference type="PANTHER" id="PTHR45436">
    <property type="entry name" value="SENSOR HISTIDINE KINASE YKOH"/>
    <property type="match status" value="1"/>
</dbReference>
<dbReference type="InterPro" id="IPR050428">
    <property type="entry name" value="TCS_sensor_his_kinase"/>
</dbReference>
<keyword evidence="8 12" id="KW-1133">Transmembrane helix</keyword>
<keyword evidence="9" id="KW-0902">Two-component regulatory system</keyword>
<comment type="catalytic activity">
    <reaction evidence="1">
        <text>ATP + protein L-histidine = ADP + protein N-phospho-L-histidine.</text>
        <dbReference type="EC" id="2.7.13.3"/>
    </reaction>
</comment>
<dbReference type="PANTHER" id="PTHR45436:SF5">
    <property type="entry name" value="SENSOR HISTIDINE KINASE TRCS"/>
    <property type="match status" value="1"/>
</dbReference>
<evidence type="ECO:0000256" key="8">
    <source>
        <dbReference type="ARBA" id="ARBA00022989"/>
    </source>
</evidence>
<feature type="transmembrane region" description="Helical" evidence="12">
    <location>
        <begin position="12"/>
        <end position="35"/>
    </location>
</feature>
<dbReference type="CDD" id="cd00075">
    <property type="entry name" value="HATPase"/>
    <property type="match status" value="1"/>
</dbReference>
<feature type="compositionally biased region" description="Basic and acidic residues" evidence="11">
    <location>
        <begin position="52"/>
        <end position="70"/>
    </location>
</feature>
<dbReference type="SUPFAM" id="SSF158472">
    <property type="entry name" value="HAMP domain-like"/>
    <property type="match status" value="1"/>
</dbReference>
<dbReference type="CDD" id="cd00082">
    <property type="entry name" value="HisKA"/>
    <property type="match status" value="1"/>
</dbReference>
<evidence type="ECO:0000313" key="16">
    <source>
        <dbReference type="Proteomes" id="UP001187346"/>
    </source>
</evidence>
<evidence type="ECO:0000256" key="11">
    <source>
        <dbReference type="SAM" id="MobiDB-lite"/>
    </source>
</evidence>
<name>A0ABU4F774_9ACTN</name>
<dbReference type="EMBL" id="JAWMAJ010000027">
    <property type="protein sequence ID" value="MDV7216439.1"/>
    <property type="molecule type" value="Genomic_DNA"/>
</dbReference>
<reference evidence="15 16" key="1">
    <citation type="submission" date="2023-10" db="EMBL/GenBank/DDBJ databases">
        <title>Characterization of rhizosphere-enriched actinobacteria from wheat plants lab-grown on chernevaya soil.</title>
        <authorList>
            <person name="Tikhonova E.N."/>
            <person name="Konopkin A."/>
            <person name="Kravchenko I.K."/>
        </authorList>
    </citation>
    <scope>NUCLEOTIDE SEQUENCE [LARGE SCALE GENOMIC DNA]</scope>
    <source>
        <strain evidence="15 16">RR29</strain>
    </source>
</reference>
<dbReference type="Gene3D" id="1.10.287.130">
    <property type="match status" value="1"/>
</dbReference>
<feature type="transmembrane region" description="Helical" evidence="12">
    <location>
        <begin position="159"/>
        <end position="179"/>
    </location>
</feature>
<keyword evidence="6 12" id="KW-0812">Transmembrane</keyword>
<dbReference type="InterPro" id="IPR003660">
    <property type="entry name" value="HAMP_dom"/>
</dbReference>
<evidence type="ECO:0000256" key="9">
    <source>
        <dbReference type="ARBA" id="ARBA00023012"/>
    </source>
</evidence>
<dbReference type="CDD" id="cd06225">
    <property type="entry name" value="HAMP"/>
    <property type="match status" value="1"/>
</dbReference>
<accession>A0ABU4F774</accession>
<dbReference type="Proteomes" id="UP001187346">
    <property type="component" value="Unassembled WGS sequence"/>
</dbReference>
<dbReference type="SMART" id="SM00387">
    <property type="entry name" value="HATPase_c"/>
    <property type="match status" value="1"/>
</dbReference>
<dbReference type="GO" id="GO:0016301">
    <property type="term" value="F:kinase activity"/>
    <property type="evidence" value="ECO:0007669"/>
    <property type="project" value="UniProtKB-KW"/>
</dbReference>
<feature type="domain" description="HAMP" evidence="14">
    <location>
        <begin position="181"/>
        <end position="234"/>
    </location>
</feature>
<dbReference type="SMART" id="SM00304">
    <property type="entry name" value="HAMP"/>
    <property type="match status" value="1"/>
</dbReference>
<feature type="region of interest" description="Disordered" evidence="11">
    <location>
        <begin position="52"/>
        <end position="78"/>
    </location>
</feature>
<feature type="domain" description="Histidine kinase" evidence="13">
    <location>
        <begin position="242"/>
        <end position="453"/>
    </location>
</feature>
<organism evidence="15 16">
    <name type="scientific">Streptomyces prunicolor</name>
    <dbReference type="NCBI Taxonomy" id="67348"/>
    <lineage>
        <taxon>Bacteria</taxon>
        <taxon>Bacillati</taxon>
        <taxon>Actinomycetota</taxon>
        <taxon>Actinomycetes</taxon>
        <taxon>Kitasatosporales</taxon>
        <taxon>Streptomycetaceae</taxon>
        <taxon>Streptomyces</taxon>
    </lineage>
</organism>
<keyword evidence="16" id="KW-1185">Reference proteome</keyword>
<dbReference type="Gene3D" id="3.30.565.10">
    <property type="entry name" value="Histidine kinase-like ATPase, C-terminal domain"/>
    <property type="match status" value="1"/>
</dbReference>
<feature type="region of interest" description="Disordered" evidence="11">
    <location>
        <begin position="433"/>
        <end position="464"/>
    </location>
</feature>
<dbReference type="InterPro" id="IPR003661">
    <property type="entry name" value="HisK_dim/P_dom"/>
</dbReference>
<dbReference type="RefSeq" id="WP_317771052.1">
    <property type="nucleotide sequence ID" value="NZ_JAWMAJ010000027.1"/>
</dbReference>
<dbReference type="Pfam" id="PF00672">
    <property type="entry name" value="HAMP"/>
    <property type="match status" value="1"/>
</dbReference>
<dbReference type="Pfam" id="PF02518">
    <property type="entry name" value="HATPase_c"/>
    <property type="match status" value="1"/>
</dbReference>
<sequence length="464" mass="49633">MTWLPRSLRSRITAAVVLLVTVVVALAGLVIVARIDHRDRTDVDRQLAARVEKGDQDADKLRDQGDHPSGDGDDSDDYGGLLAGSQSLVRLVSGGKVIAQHGETPTAPLPVPTRDGYRTIDTDGQTWRSLTRSLSTTGERLEVLQDIDPIERRLADNTAIVAAVTLLAALATAGGVWLLTRIILQPLERLRTGALAISADTAGPQLPAVTRPQEVADLSHALNSMLDQLRVSMDSTRRFTADAGHELRTPLTSLGVTLETLQRNPDLPAPQRARALEAMSAEHRRITALLTGLQTLARGDAHALPERTPVVLSELLDEAVAHAAHRHPTTTYRLTANSPATVDGWPVGLRLAVDNLLDNAALHGRPEGTVDVRLTQDSGTVRITVGDDGPGIPADQQQSMKARFTRGTRTRSPGSGLGLALVDQQAHLHHGTLRLGTAPTGGLEATLSLPSTPEEEPRERTAPD</sequence>
<dbReference type="SMART" id="SM00388">
    <property type="entry name" value="HisKA"/>
    <property type="match status" value="1"/>
</dbReference>
<dbReference type="EC" id="2.7.13.3" evidence="3"/>
<evidence type="ECO:0000256" key="12">
    <source>
        <dbReference type="SAM" id="Phobius"/>
    </source>
</evidence>
<evidence type="ECO:0000259" key="14">
    <source>
        <dbReference type="PROSITE" id="PS50885"/>
    </source>
</evidence>
<dbReference type="PROSITE" id="PS50885">
    <property type="entry name" value="HAMP"/>
    <property type="match status" value="1"/>
</dbReference>
<evidence type="ECO:0000256" key="10">
    <source>
        <dbReference type="ARBA" id="ARBA00023136"/>
    </source>
</evidence>
<dbReference type="PRINTS" id="PR00344">
    <property type="entry name" value="BCTRLSENSOR"/>
</dbReference>
<dbReference type="SUPFAM" id="SSF47384">
    <property type="entry name" value="Homodimeric domain of signal transducing histidine kinase"/>
    <property type="match status" value="1"/>
</dbReference>
<keyword evidence="7 15" id="KW-0418">Kinase</keyword>
<proteinExistence type="predicted"/>
<keyword evidence="5" id="KW-0808">Transferase</keyword>
<evidence type="ECO:0000256" key="2">
    <source>
        <dbReference type="ARBA" id="ARBA00004236"/>
    </source>
</evidence>
<evidence type="ECO:0000256" key="4">
    <source>
        <dbReference type="ARBA" id="ARBA00022553"/>
    </source>
</evidence>
<dbReference type="InterPro" id="IPR036890">
    <property type="entry name" value="HATPase_C_sf"/>
</dbReference>
<dbReference type="InterPro" id="IPR004358">
    <property type="entry name" value="Sig_transdc_His_kin-like_C"/>
</dbReference>
<gene>
    <name evidence="15" type="ORF">R5A26_10785</name>
</gene>
<evidence type="ECO:0000256" key="3">
    <source>
        <dbReference type="ARBA" id="ARBA00012438"/>
    </source>
</evidence>
<dbReference type="Gene3D" id="6.10.340.10">
    <property type="match status" value="1"/>
</dbReference>
<dbReference type="InterPro" id="IPR036097">
    <property type="entry name" value="HisK_dim/P_sf"/>
</dbReference>
<dbReference type="Pfam" id="PF00512">
    <property type="entry name" value="HisKA"/>
    <property type="match status" value="1"/>
</dbReference>
<evidence type="ECO:0000259" key="13">
    <source>
        <dbReference type="PROSITE" id="PS50109"/>
    </source>
</evidence>
<evidence type="ECO:0000256" key="6">
    <source>
        <dbReference type="ARBA" id="ARBA00022692"/>
    </source>
</evidence>
<protein>
    <recommendedName>
        <fullName evidence="3">histidine kinase</fullName>
        <ecNumber evidence="3">2.7.13.3</ecNumber>
    </recommendedName>
</protein>
<comment type="caution">
    <text evidence="15">The sequence shown here is derived from an EMBL/GenBank/DDBJ whole genome shotgun (WGS) entry which is preliminary data.</text>
</comment>
<dbReference type="InterPro" id="IPR003594">
    <property type="entry name" value="HATPase_dom"/>
</dbReference>
<feature type="region of interest" description="Disordered" evidence="11">
    <location>
        <begin position="101"/>
        <end position="120"/>
    </location>
</feature>
<dbReference type="PROSITE" id="PS50109">
    <property type="entry name" value="HIS_KIN"/>
    <property type="match status" value="1"/>
</dbReference>
<evidence type="ECO:0000256" key="5">
    <source>
        <dbReference type="ARBA" id="ARBA00022679"/>
    </source>
</evidence>
<evidence type="ECO:0000313" key="15">
    <source>
        <dbReference type="EMBL" id="MDV7216439.1"/>
    </source>
</evidence>
<keyword evidence="10 12" id="KW-0472">Membrane</keyword>
<dbReference type="SUPFAM" id="SSF55874">
    <property type="entry name" value="ATPase domain of HSP90 chaperone/DNA topoisomerase II/histidine kinase"/>
    <property type="match status" value="1"/>
</dbReference>
<evidence type="ECO:0000256" key="1">
    <source>
        <dbReference type="ARBA" id="ARBA00000085"/>
    </source>
</evidence>
<comment type="subcellular location">
    <subcellularLocation>
        <location evidence="2">Cell membrane</location>
    </subcellularLocation>
</comment>
<feature type="compositionally biased region" description="Basic and acidic residues" evidence="11">
    <location>
        <begin position="455"/>
        <end position="464"/>
    </location>
</feature>
<keyword evidence="4" id="KW-0597">Phosphoprotein</keyword>